<evidence type="ECO:0000256" key="5">
    <source>
        <dbReference type="ARBA" id="ARBA00022840"/>
    </source>
</evidence>
<comment type="caution">
    <text evidence="10">The sequence shown here is derived from an EMBL/GenBank/DDBJ whole genome shotgun (WGS) entry which is preliminary data.</text>
</comment>
<evidence type="ECO:0000256" key="2">
    <source>
        <dbReference type="ARBA" id="ARBA00022490"/>
    </source>
</evidence>
<reference evidence="10 11" key="1">
    <citation type="journal article" date="2013" name="Environ. Microbiol.">
        <title>Genome analysis of Chitinivibrio alkaliphilus gen. nov., sp. nov., a novel extremely haloalkaliphilic anaerobic chitinolytic bacterium from the candidate phylum Termite Group 3.</title>
        <authorList>
            <person name="Sorokin D.Y."/>
            <person name="Gumerov V.M."/>
            <person name="Rakitin A.L."/>
            <person name="Beletsky A.V."/>
            <person name="Damste J.S."/>
            <person name="Muyzer G."/>
            <person name="Mardanov A.V."/>
            <person name="Ravin N.V."/>
        </authorList>
    </citation>
    <scope>NUCLEOTIDE SEQUENCE [LARGE SCALE GENOMIC DNA]</scope>
    <source>
        <strain evidence="10 11">ACht1</strain>
    </source>
</reference>
<keyword evidence="11" id="KW-1185">Reference proteome</keyword>
<dbReference type="PANTHER" id="PTHR10745:SF8">
    <property type="entry name" value="DNA POLYMERASE SUBUNIT GAMMA-2, MITOCHONDRIAL"/>
    <property type="match status" value="1"/>
</dbReference>
<dbReference type="AlphaFoldDB" id="U7D6Q4"/>
<keyword evidence="6 8" id="KW-0648">Protein biosynthesis</keyword>
<comment type="function">
    <text evidence="8">Catalyzes the attachment of glycine to tRNA(Gly).</text>
</comment>
<organism evidence="10 11">
    <name type="scientific">Chitinivibrio alkaliphilus ACht1</name>
    <dbReference type="NCBI Taxonomy" id="1313304"/>
    <lineage>
        <taxon>Bacteria</taxon>
        <taxon>Pseudomonadati</taxon>
        <taxon>Fibrobacterota</taxon>
        <taxon>Chitinivibrionia</taxon>
        <taxon>Chitinivibrionales</taxon>
        <taxon>Chitinivibrionaceae</taxon>
        <taxon>Chitinivibrio</taxon>
    </lineage>
</organism>
<dbReference type="InterPro" id="IPR002315">
    <property type="entry name" value="tRNA-synt_gly"/>
</dbReference>
<dbReference type="CDD" id="cd00858">
    <property type="entry name" value="GlyRS_anticodon"/>
    <property type="match status" value="1"/>
</dbReference>
<comment type="subcellular location">
    <subcellularLocation>
        <location evidence="8">Cytoplasm</location>
    </subcellularLocation>
</comment>
<dbReference type="InterPro" id="IPR006195">
    <property type="entry name" value="aa-tRNA-synth_II"/>
</dbReference>
<keyword evidence="2 8" id="KW-0963">Cytoplasm</keyword>
<dbReference type="PROSITE" id="PS50862">
    <property type="entry name" value="AA_TRNA_LIGASE_II"/>
    <property type="match status" value="1"/>
</dbReference>
<evidence type="ECO:0000313" key="11">
    <source>
        <dbReference type="Proteomes" id="UP000017148"/>
    </source>
</evidence>
<dbReference type="GO" id="GO:0004820">
    <property type="term" value="F:glycine-tRNA ligase activity"/>
    <property type="evidence" value="ECO:0007669"/>
    <property type="project" value="UniProtKB-UniRule"/>
</dbReference>
<dbReference type="STRING" id="1313304.CALK_1869"/>
<evidence type="ECO:0000256" key="6">
    <source>
        <dbReference type="ARBA" id="ARBA00022917"/>
    </source>
</evidence>
<evidence type="ECO:0000256" key="3">
    <source>
        <dbReference type="ARBA" id="ARBA00022598"/>
    </source>
</evidence>
<evidence type="ECO:0000256" key="1">
    <source>
        <dbReference type="ARBA" id="ARBA00008226"/>
    </source>
</evidence>
<comment type="similarity">
    <text evidence="1 8">Belongs to the class-II aminoacyl-tRNA synthetase family.</text>
</comment>
<evidence type="ECO:0000256" key="8">
    <source>
        <dbReference type="HAMAP-Rule" id="MF_00253"/>
    </source>
</evidence>
<dbReference type="EC" id="6.1.1.14" evidence="8"/>
<dbReference type="RefSeq" id="WP_022637298.1">
    <property type="nucleotide sequence ID" value="NZ_ASJR01000016.1"/>
</dbReference>
<evidence type="ECO:0000256" key="7">
    <source>
        <dbReference type="ARBA" id="ARBA00023146"/>
    </source>
</evidence>
<name>U7D6Q4_9BACT</name>
<dbReference type="Pfam" id="PF00587">
    <property type="entry name" value="tRNA-synt_2b"/>
    <property type="match status" value="1"/>
</dbReference>
<feature type="binding site" evidence="8">
    <location>
        <begin position="373"/>
        <end position="377"/>
    </location>
    <ligand>
        <name>substrate</name>
    </ligand>
</feature>
<dbReference type="GO" id="GO:0005737">
    <property type="term" value="C:cytoplasm"/>
    <property type="evidence" value="ECO:0007669"/>
    <property type="project" value="UniProtKB-SubCell"/>
</dbReference>
<dbReference type="SUPFAM" id="SSF52954">
    <property type="entry name" value="Class II aaRS ABD-related"/>
    <property type="match status" value="1"/>
</dbReference>
<dbReference type="EMBL" id="ASJR01000016">
    <property type="protein sequence ID" value="ERP31251.1"/>
    <property type="molecule type" value="Genomic_DNA"/>
</dbReference>
<dbReference type="GO" id="GO:0005524">
    <property type="term" value="F:ATP binding"/>
    <property type="evidence" value="ECO:0007669"/>
    <property type="project" value="UniProtKB-UniRule"/>
</dbReference>
<dbReference type="Gene3D" id="3.30.930.10">
    <property type="entry name" value="Bira Bifunctional Protein, Domain 2"/>
    <property type="match status" value="1"/>
</dbReference>
<evidence type="ECO:0000259" key="9">
    <source>
        <dbReference type="PROSITE" id="PS50862"/>
    </source>
</evidence>
<dbReference type="PATRIC" id="fig|1313304.3.peg.1780"/>
<protein>
    <recommendedName>
        <fullName evidence="8">Glycine--tRNA ligase</fullName>
        <ecNumber evidence="8">6.1.1.14</ecNumber>
    </recommendedName>
    <alternativeName>
        <fullName evidence="8">Glycyl-tRNA synthetase</fullName>
        <shortName evidence="8">GlyRS</shortName>
    </alternativeName>
</protein>
<dbReference type="InterPro" id="IPR002314">
    <property type="entry name" value="aa-tRNA-synt_IIb"/>
</dbReference>
<feature type="binding site" evidence="8">
    <location>
        <begin position="259"/>
        <end position="264"/>
    </location>
    <ligand>
        <name>ATP</name>
        <dbReference type="ChEBI" id="CHEBI:30616"/>
    </ligand>
</feature>
<accession>U7D6Q4</accession>
<dbReference type="InterPro" id="IPR045864">
    <property type="entry name" value="aa-tRNA-synth_II/BPL/LPL"/>
</dbReference>
<proteinExistence type="inferred from homology"/>
<dbReference type="PANTHER" id="PTHR10745">
    <property type="entry name" value="GLYCYL-TRNA SYNTHETASE/DNA POLYMERASE SUBUNIT GAMMA-2"/>
    <property type="match status" value="1"/>
</dbReference>
<keyword evidence="4 8" id="KW-0547">Nucleotide-binding</keyword>
<dbReference type="Proteomes" id="UP000017148">
    <property type="component" value="Unassembled WGS sequence"/>
</dbReference>
<dbReference type="InterPro" id="IPR033731">
    <property type="entry name" value="GlyRS-like_core"/>
</dbReference>
<keyword evidence="7 8" id="KW-0030">Aminoacyl-tRNA synthetase</keyword>
<evidence type="ECO:0000256" key="4">
    <source>
        <dbReference type="ARBA" id="ARBA00022741"/>
    </source>
</evidence>
<dbReference type="HAMAP" id="MF_00253_B">
    <property type="entry name" value="Gly_tRNA_synth_B"/>
    <property type="match status" value="1"/>
</dbReference>
<feature type="domain" description="Aminoacyl-transfer RNA synthetases class-II family profile" evidence="9">
    <location>
        <begin position="149"/>
        <end position="418"/>
    </location>
</feature>
<keyword evidence="3 8" id="KW-0436">Ligase</keyword>
<dbReference type="Gene3D" id="3.40.50.800">
    <property type="entry name" value="Anticodon-binding domain"/>
    <property type="match status" value="1"/>
</dbReference>
<dbReference type="InterPro" id="IPR022961">
    <property type="entry name" value="Gly_tRNA_ligase_bac"/>
</dbReference>
<dbReference type="GO" id="GO:0006426">
    <property type="term" value="P:glycyl-tRNA aminoacylation"/>
    <property type="evidence" value="ECO:0007669"/>
    <property type="project" value="UniProtKB-UniRule"/>
</dbReference>
<dbReference type="InterPro" id="IPR004154">
    <property type="entry name" value="Anticodon-bd"/>
</dbReference>
<dbReference type="SUPFAM" id="SSF55681">
    <property type="entry name" value="Class II aaRS and biotin synthetases"/>
    <property type="match status" value="1"/>
</dbReference>
<dbReference type="InterPro" id="IPR036621">
    <property type="entry name" value="Anticodon-bd_dom_sf"/>
</dbReference>
<feature type="binding site" evidence="8">
    <location>
        <begin position="333"/>
        <end position="334"/>
    </location>
    <ligand>
        <name>ATP</name>
        <dbReference type="ChEBI" id="CHEBI:30616"/>
    </ligand>
</feature>
<dbReference type="InterPro" id="IPR027031">
    <property type="entry name" value="Gly-tRNA_synthase/POLG2"/>
</dbReference>
<dbReference type="PRINTS" id="PR01043">
    <property type="entry name" value="TRNASYNTHGLY"/>
</dbReference>
<dbReference type="NCBIfam" id="TIGR00389">
    <property type="entry name" value="glyS_dimeric"/>
    <property type="match status" value="1"/>
</dbReference>
<comment type="catalytic activity">
    <reaction evidence="8">
        <text>tRNA(Gly) + glycine + ATP = glycyl-tRNA(Gly) + AMP + diphosphate</text>
        <dbReference type="Rhea" id="RHEA:16013"/>
        <dbReference type="Rhea" id="RHEA-COMP:9664"/>
        <dbReference type="Rhea" id="RHEA-COMP:9683"/>
        <dbReference type="ChEBI" id="CHEBI:30616"/>
        <dbReference type="ChEBI" id="CHEBI:33019"/>
        <dbReference type="ChEBI" id="CHEBI:57305"/>
        <dbReference type="ChEBI" id="CHEBI:78442"/>
        <dbReference type="ChEBI" id="CHEBI:78522"/>
        <dbReference type="ChEBI" id="CHEBI:456215"/>
        <dbReference type="EC" id="6.1.1.14"/>
    </reaction>
</comment>
<dbReference type="NCBIfam" id="NF003211">
    <property type="entry name" value="PRK04173.1"/>
    <property type="match status" value="1"/>
</dbReference>
<feature type="binding site" evidence="8">
    <location>
        <begin position="264"/>
        <end position="268"/>
    </location>
    <ligand>
        <name>substrate</name>
    </ligand>
</feature>
<evidence type="ECO:0000313" key="10">
    <source>
        <dbReference type="EMBL" id="ERP31251.1"/>
    </source>
</evidence>
<sequence length="511" mass="58052">MPRAGREDDKMSKIISLAKRRGFIFQSSEIYGGLTSCWDYGPAGVELKRNVKNAWWRSVIAEREDVVGLDASILMHPKVWKSSGHLDGFSDPMADCLLTGNRFRTDHIEPQSGTVLTFTGAKDAKSGKESDREYKVLATHKAQFDKARKTAREYYKVKHGIEKAELLGETMEEVTNTTAFSPENGGLLSEVRNFNLLFRTFMGPVEDSSATVYLRPETAQGIFVNFVNVQRATRKKIPFGIGQVGKSFRNEITPGNYTFRTREFEQMELEFFVKPGTDEEWYSYWRDARYQWYINHGIAEENLTLRDHAEDELAHYAKACVDMEYKFPFGWSELEGVANRTDFDLKAHSEGSGKHLTYFDEQENTHYTPYVIEPSAGADRATLAFLCDAYREEGEGKGKRKLLSFHPAIAPYKVAVLPLVKRDGMPERAQALYTEFLQNGISAQMEANSSIGKRYARQDEIGTCWCITIDTDTLEQGTVTIRDRDTKEQVTIAESEALSWIREKLIAAKAL</sequence>
<feature type="binding site" evidence="8">
    <location>
        <position position="217"/>
    </location>
    <ligand>
        <name>substrate</name>
    </ligand>
</feature>
<dbReference type="CDD" id="cd00774">
    <property type="entry name" value="GlyRS-like_core"/>
    <property type="match status" value="1"/>
</dbReference>
<dbReference type="Pfam" id="PF03129">
    <property type="entry name" value="HGTP_anticodon"/>
    <property type="match status" value="1"/>
</dbReference>
<dbReference type="eggNOG" id="COG0423">
    <property type="taxonomic scope" value="Bacteria"/>
</dbReference>
<keyword evidence="5 8" id="KW-0067">ATP-binding</keyword>
<comment type="subunit">
    <text evidence="8">Homodimer.</text>
</comment>
<feature type="binding site" evidence="8">
    <location>
        <position position="104"/>
    </location>
    <ligand>
        <name>substrate</name>
    </ligand>
</feature>
<feature type="binding site" evidence="8">
    <location>
        <begin position="377"/>
        <end position="380"/>
    </location>
    <ligand>
        <name>ATP</name>
        <dbReference type="ChEBI" id="CHEBI:30616"/>
    </ligand>
</feature>
<gene>
    <name evidence="8" type="primary">glyQS</name>
    <name evidence="10" type="ORF">CALK_1869</name>
</gene>
<feature type="binding site" evidence="8">
    <location>
        <begin position="249"/>
        <end position="251"/>
    </location>
    <ligand>
        <name>ATP</name>
        <dbReference type="ChEBI" id="CHEBI:30616"/>
    </ligand>
</feature>